<gene>
    <name evidence="2" type="ORF">Celaphus_00015965</name>
</gene>
<evidence type="ECO:0000313" key="2">
    <source>
        <dbReference type="EMBL" id="OWK00076.1"/>
    </source>
</evidence>
<dbReference type="Proteomes" id="UP000242450">
    <property type="component" value="Chromosome 33"/>
</dbReference>
<protein>
    <submittedName>
        <fullName evidence="2">Uncharacterized protein</fullName>
    </submittedName>
</protein>
<organism evidence="2 3">
    <name type="scientific">Cervus elaphus hippelaphus</name>
    <name type="common">European red deer</name>
    <dbReference type="NCBI Taxonomy" id="46360"/>
    <lineage>
        <taxon>Eukaryota</taxon>
        <taxon>Metazoa</taxon>
        <taxon>Chordata</taxon>
        <taxon>Craniata</taxon>
        <taxon>Vertebrata</taxon>
        <taxon>Euteleostomi</taxon>
        <taxon>Mammalia</taxon>
        <taxon>Eutheria</taxon>
        <taxon>Laurasiatheria</taxon>
        <taxon>Artiodactyla</taxon>
        <taxon>Ruminantia</taxon>
        <taxon>Pecora</taxon>
        <taxon>Cervidae</taxon>
        <taxon>Cervinae</taxon>
        <taxon>Cervus</taxon>
    </lineage>
</organism>
<dbReference type="EMBL" id="MKHE01000033">
    <property type="protein sequence ID" value="OWK00076.1"/>
    <property type="molecule type" value="Genomic_DNA"/>
</dbReference>
<accession>A0A212C258</accession>
<comment type="caution">
    <text evidence="2">The sequence shown here is derived from an EMBL/GenBank/DDBJ whole genome shotgun (WGS) entry which is preliminary data.</text>
</comment>
<proteinExistence type="predicted"/>
<dbReference type="OrthoDB" id="9835732at2759"/>
<feature type="non-terminal residue" evidence="2">
    <location>
        <position position="170"/>
    </location>
</feature>
<dbReference type="AlphaFoldDB" id="A0A212C258"/>
<feature type="chain" id="PRO_5012194267" evidence="1">
    <location>
        <begin position="19"/>
        <end position="170"/>
    </location>
</feature>
<evidence type="ECO:0000256" key="1">
    <source>
        <dbReference type="SAM" id="SignalP"/>
    </source>
</evidence>
<keyword evidence="1" id="KW-0732">Signal</keyword>
<sequence length="170" mass="18572">MVIFLLVLPFLDPKPSTASVIFMPSFTSPKTACLPSNTHEDEKLGTVCAEASICHGQDARTCMFQDEILIIKFLSMNGLATSTIRACDITNLAHKSRNYSVKAGTFITKSFLPSALSMKVFCCLWNFVCKQLERDVAQGLAVDSDVKEQDGVERGWTARDSGVAASTRPT</sequence>
<keyword evidence="3" id="KW-1185">Reference proteome</keyword>
<name>A0A212C258_CEREH</name>
<reference evidence="2 3" key="1">
    <citation type="journal article" date="2018" name="Mol. Genet. Genomics">
        <title>The red deer Cervus elaphus genome CerEla1.0: sequencing, annotating, genes, and chromosomes.</title>
        <authorList>
            <person name="Bana N.A."/>
            <person name="Nyiri A."/>
            <person name="Nagy J."/>
            <person name="Frank K."/>
            <person name="Nagy T."/>
            <person name="Steger V."/>
            <person name="Schiller M."/>
            <person name="Lakatos P."/>
            <person name="Sugar L."/>
            <person name="Horn P."/>
            <person name="Barta E."/>
            <person name="Orosz L."/>
        </authorList>
    </citation>
    <scope>NUCLEOTIDE SEQUENCE [LARGE SCALE GENOMIC DNA]</scope>
    <source>
        <strain evidence="2">Hungarian</strain>
    </source>
</reference>
<feature type="signal peptide" evidence="1">
    <location>
        <begin position="1"/>
        <end position="18"/>
    </location>
</feature>
<evidence type="ECO:0000313" key="3">
    <source>
        <dbReference type="Proteomes" id="UP000242450"/>
    </source>
</evidence>